<sequence length="198" mass="21688">MFKAQPSVKNTVVLVEALHAVASHAHKINSDNDLRSKIQELGSMTQTQDLRLLRFENESYEICLALLQDIVLEGLLNRDVEVEAYFVDPCREILQVYLHTAKSGQLFEVSSGCQPRAAHWLIPVGSAKRRKLAAQAPLVAATLQAICGLGDSSFEKNLAKFFPLLASLIGCEHGSSEEKVALSDMLGTWVGPVLLQSC</sequence>
<evidence type="ECO:0000313" key="3">
    <source>
        <dbReference type="Proteomes" id="UP000797356"/>
    </source>
</evidence>
<feature type="domain" description="Sec7/BIG1-like C-terminal" evidence="1">
    <location>
        <begin position="7"/>
        <end position="186"/>
    </location>
</feature>
<name>A0A8K0IGZ0_COCNU</name>
<evidence type="ECO:0000259" key="1">
    <source>
        <dbReference type="Pfam" id="PF20252"/>
    </source>
</evidence>
<dbReference type="OrthoDB" id="430364at2759"/>
<protein>
    <submittedName>
        <fullName evidence="2">Putative Brefeldin A-inhibited guanine nucleotide-exchange protein 2</fullName>
    </submittedName>
</protein>
<dbReference type="AlphaFoldDB" id="A0A8K0IGZ0"/>
<dbReference type="InterPro" id="IPR046455">
    <property type="entry name" value="Sec7/BIG1-like_C"/>
</dbReference>
<dbReference type="Proteomes" id="UP000797356">
    <property type="component" value="Chromosome 7"/>
</dbReference>
<evidence type="ECO:0000313" key="2">
    <source>
        <dbReference type="EMBL" id="KAG1355322.1"/>
    </source>
</evidence>
<dbReference type="Pfam" id="PF20252">
    <property type="entry name" value="BIG2_C"/>
    <property type="match status" value="1"/>
</dbReference>
<organism evidence="2 3">
    <name type="scientific">Cocos nucifera</name>
    <name type="common">Coconut palm</name>
    <dbReference type="NCBI Taxonomy" id="13894"/>
    <lineage>
        <taxon>Eukaryota</taxon>
        <taxon>Viridiplantae</taxon>
        <taxon>Streptophyta</taxon>
        <taxon>Embryophyta</taxon>
        <taxon>Tracheophyta</taxon>
        <taxon>Spermatophyta</taxon>
        <taxon>Magnoliopsida</taxon>
        <taxon>Liliopsida</taxon>
        <taxon>Arecaceae</taxon>
        <taxon>Arecoideae</taxon>
        <taxon>Cocoseae</taxon>
        <taxon>Attaleinae</taxon>
        <taxon>Cocos</taxon>
    </lineage>
</organism>
<reference evidence="2" key="2">
    <citation type="submission" date="2019-07" db="EMBL/GenBank/DDBJ databases">
        <authorList>
            <person name="Yang Y."/>
            <person name="Bocs S."/>
            <person name="Baudouin L."/>
        </authorList>
    </citation>
    <scope>NUCLEOTIDE SEQUENCE</scope>
    <source>
        <tissue evidence="2">Spear leaf of Hainan Tall coconut</tissue>
    </source>
</reference>
<accession>A0A8K0IGZ0</accession>
<comment type="caution">
    <text evidence="2">The sequence shown here is derived from an EMBL/GenBank/DDBJ whole genome shotgun (WGS) entry which is preliminary data.</text>
</comment>
<gene>
    <name evidence="2" type="ORF">COCNU_07G014340</name>
</gene>
<dbReference type="EMBL" id="CM017878">
    <property type="protein sequence ID" value="KAG1355322.1"/>
    <property type="molecule type" value="Genomic_DNA"/>
</dbReference>
<keyword evidence="3" id="KW-1185">Reference proteome</keyword>
<proteinExistence type="predicted"/>
<reference evidence="2" key="1">
    <citation type="journal article" date="2017" name="Gigascience">
        <title>The genome draft of coconut (Cocos nucifera).</title>
        <authorList>
            <person name="Xiao Y."/>
            <person name="Xu P."/>
            <person name="Fan H."/>
            <person name="Baudouin L."/>
            <person name="Xia W."/>
            <person name="Bocs S."/>
            <person name="Xu J."/>
            <person name="Li Q."/>
            <person name="Guo A."/>
            <person name="Zhou L."/>
            <person name="Li J."/>
            <person name="Wu Y."/>
            <person name="Ma Z."/>
            <person name="Armero A."/>
            <person name="Issali A.E."/>
            <person name="Liu N."/>
            <person name="Peng M."/>
            <person name="Yang Y."/>
        </authorList>
    </citation>
    <scope>NUCLEOTIDE SEQUENCE</scope>
    <source>
        <tissue evidence="2">Spear leaf of Hainan Tall coconut</tissue>
    </source>
</reference>